<dbReference type="InterPro" id="IPR044885">
    <property type="entry name" value="PRESA_N_sf"/>
</dbReference>
<keyword evidence="1" id="KW-0472">Membrane</keyword>
<feature type="domain" description="Plasmodium RESA N-terminal" evidence="2">
    <location>
        <begin position="360"/>
        <end position="482"/>
    </location>
</feature>
<dbReference type="VEuPathDB" id="PlasmoDB:PGSY75_0830600"/>
<dbReference type="InterPro" id="IPR019111">
    <property type="entry name" value="PRESA_N"/>
</dbReference>
<accession>A0A151LNU3</accession>
<keyword evidence="1" id="KW-1133">Transmembrane helix</keyword>
<dbReference type="Gene3D" id="6.10.280.180">
    <property type="entry name" value="Plasmodium RESA, N-terminal helical domain"/>
    <property type="match status" value="1"/>
</dbReference>
<evidence type="ECO:0000313" key="4">
    <source>
        <dbReference type="Proteomes" id="UP000076004"/>
    </source>
</evidence>
<dbReference type="KEGG" id="pgab:PGSY75_0830600"/>
<evidence type="ECO:0000259" key="2">
    <source>
        <dbReference type="Pfam" id="PF09687"/>
    </source>
</evidence>
<sequence length="495" mass="58402">MEYLKKTLFVSEKNKLWMKKERQYKKNRSRNYIRYRSLTISLLIFVYLIFELRYDNSGENTYNSNDSIVKNRNKRILSESFSDFHEYDNDGLTVEESDDSSIDILEDFSISPDTVNNYDDDSIDENVDLMSFIEITEVLSDGQKTPPESNVDYVVTEVDDIIDEEEDKKLKEEYERILWKRRGISASHQYHILTSSSNEITLKNLINEKALDHIELLHNETDSDSYNVLTEEDIQNVNSSYNNEKYNNNHHNNKGSTSANLVNTYELPNGEFPNNSYGLNDADIVNMNLLFNRSGYSSLENIEEKVEKINEDCNNSSNSNSECVEISCQESLNELSHTSNTTIDTLEYDNPSIFEINEQDEEEFERMLHNLKNNGTLGNTCTVWNKFCSNENKKFYKMQMNLWHFCEILAFEYNVPQSTLAKEWKKIVTYTNEELIQKNLTDFSDFNNLVFDKIYDTLDFINFIIHKRESWKQFIESEESIWKNTLERNFENYIR</sequence>
<reference evidence="3 4" key="1">
    <citation type="journal article" date="2016" name="Nat. Commun.">
        <title>Genomes of cryptic chimpanzee Plasmodium species reveal key evolutionary events leading to human malaria.</title>
        <authorList>
            <person name="Sundararaman S.A."/>
            <person name="Plenderleith L.J."/>
            <person name="Liu W."/>
            <person name="Loy D.E."/>
            <person name="Learn G.H."/>
            <person name="Li Y."/>
            <person name="Shaw K.S."/>
            <person name="Ayouba A."/>
            <person name="Peeters M."/>
            <person name="Speede S."/>
            <person name="Shaw G.M."/>
            <person name="Bushman F.D."/>
            <person name="Brisson D."/>
            <person name="Rayner J.C."/>
            <person name="Sharp P.M."/>
            <person name="Hahn B.H."/>
        </authorList>
    </citation>
    <scope>NUCLEOTIDE SEQUENCE [LARGE SCALE GENOMIC DNA]</scope>
    <source>
        <strain evidence="3 4">SY75</strain>
    </source>
</reference>
<evidence type="ECO:0000313" key="3">
    <source>
        <dbReference type="EMBL" id="KYO00881.1"/>
    </source>
</evidence>
<dbReference type="Proteomes" id="UP000076004">
    <property type="component" value="Unassembled WGS sequence"/>
</dbReference>
<organism evidence="3 4">
    <name type="scientific">Plasmodium gaboni</name>
    <dbReference type="NCBI Taxonomy" id="647221"/>
    <lineage>
        <taxon>Eukaryota</taxon>
        <taxon>Sar</taxon>
        <taxon>Alveolata</taxon>
        <taxon>Apicomplexa</taxon>
        <taxon>Aconoidasida</taxon>
        <taxon>Haemosporida</taxon>
        <taxon>Plasmodiidae</taxon>
        <taxon>Plasmodium</taxon>
        <taxon>Plasmodium (Laverania)</taxon>
    </lineage>
</organism>
<name>A0A151LNU3_9APIC</name>
<gene>
    <name evidence="3" type="ORF">PGSY75_0830600</name>
</gene>
<dbReference type="PANTHER" id="PTHR36193:SF23">
    <property type="entry name" value="PHISTB DOMAIN-CONTAINING RESA-LIKE PROTEIN 1"/>
    <property type="match status" value="1"/>
</dbReference>
<dbReference type="PANTHER" id="PTHR36193">
    <property type="entry name" value="PHISTB DOMAIN-CONTAINING RESA-LIKE PROTEIN 1"/>
    <property type="match status" value="1"/>
</dbReference>
<dbReference type="RefSeq" id="XP_018642382.1">
    <property type="nucleotide sequence ID" value="XM_018785415.1"/>
</dbReference>
<dbReference type="GeneID" id="29776034"/>
<protein>
    <submittedName>
        <fullName evidence="3">Exported protein (PHISTc)</fullName>
    </submittedName>
</protein>
<dbReference type="Pfam" id="PF09687">
    <property type="entry name" value="PRESAN"/>
    <property type="match status" value="1"/>
</dbReference>
<evidence type="ECO:0000256" key="1">
    <source>
        <dbReference type="SAM" id="Phobius"/>
    </source>
</evidence>
<proteinExistence type="predicted"/>
<dbReference type="AlphaFoldDB" id="A0A151LNU3"/>
<comment type="caution">
    <text evidence="3">The sequence shown here is derived from an EMBL/GenBank/DDBJ whole genome shotgun (WGS) entry which is preliminary data.</text>
</comment>
<feature type="transmembrane region" description="Helical" evidence="1">
    <location>
        <begin position="32"/>
        <end position="50"/>
    </location>
</feature>
<dbReference type="VEuPathDB" id="PlasmoDB:PGABG01_0830500"/>
<keyword evidence="1" id="KW-0812">Transmembrane</keyword>
<dbReference type="EMBL" id="LVLB01000009">
    <property type="protein sequence ID" value="KYO00881.1"/>
    <property type="molecule type" value="Genomic_DNA"/>
</dbReference>